<dbReference type="NCBIfam" id="NF003338">
    <property type="entry name" value="PRK04350.1"/>
    <property type="match status" value="1"/>
</dbReference>
<dbReference type="SMART" id="SM00941">
    <property type="entry name" value="PYNP_C"/>
    <property type="match status" value="1"/>
</dbReference>
<dbReference type="Pfam" id="PF07831">
    <property type="entry name" value="PYNP_C"/>
    <property type="match status" value="1"/>
</dbReference>
<dbReference type="EC" id="2.4.2.4" evidence="1"/>
<evidence type="ECO:0000256" key="3">
    <source>
        <dbReference type="ARBA" id="ARBA00022679"/>
    </source>
</evidence>
<dbReference type="InterPro" id="IPR028579">
    <property type="entry name" value="Thym_Pase_Put"/>
</dbReference>
<keyword evidence="6" id="KW-0614">Plasmid</keyword>
<dbReference type="Proteomes" id="UP000266292">
    <property type="component" value="Plasmid unnamed"/>
</dbReference>
<proteinExistence type="inferred from homology"/>
<dbReference type="PIRSF" id="PIRSF000478">
    <property type="entry name" value="TP_PyNP"/>
    <property type="match status" value="1"/>
</dbReference>
<protein>
    <recommendedName>
        <fullName evidence="1">thymidine phosphorylase</fullName>
        <ecNumber evidence="1">2.4.2.4</ecNumber>
    </recommendedName>
</protein>
<dbReference type="Gene3D" id="2.40.40.20">
    <property type="match status" value="1"/>
</dbReference>
<keyword evidence="7" id="KW-1185">Reference proteome</keyword>
<organism evidence="6 7">
    <name type="scientific">Pontibacter actiniarum</name>
    <dbReference type="NCBI Taxonomy" id="323450"/>
    <lineage>
        <taxon>Bacteria</taxon>
        <taxon>Pseudomonadati</taxon>
        <taxon>Bacteroidota</taxon>
        <taxon>Cytophagia</taxon>
        <taxon>Cytophagales</taxon>
        <taxon>Hymenobacteraceae</taxon>
        <taxon>Pontibacter</taxon>
    </lineage>
</organism>
<dbReference type="Gene3D" id="3.40.1030.10">
    <property type="entry name" value="Nucleoside phosphorylase/phosphoribosyltransferase catalytic domain"/>
    <property type="match status" value="1"/>
</dbReference>
<dbReference type="GO" id="GO:0004645">
    <property type="term" value="F:1,4-alpha-oligoglucan phosphorylase activity"/>
    <property type="evidence" value="ECO:0007669"/>
    <property type="project" value="InterPro"/>
</dbReference>
<dbReference type="PANTHER" id="PTHR10515:SF0">
    <property type="entry name" value="THYMIDINE PHOSPHORYLASE"/>
    <property type="match status" value="1"/>
</dbReference>
<dbReference type="InterPro" id="IPR013102">
    <property type="entry name" value="PYNP_C"/>
</dbReference>
<dbReference type="InterPro" id="IPR036566">
    <property type="entry name" value="PYNP-like_C_sf"/>
</dbReference>
<evidence type="ECO:0000256" key="2">
    <source>
        <dbReference type="ARBA" id="ARBA00022676"/>
    </source>
</evidence>
<accession>A0A1X9YZE2</accession>
<dbReference type="PROSITE" id="PS00647">
    <property type="entry name" value="THYMID_PHOSPHORYLASE"/>
    <property type="match status" value="1"/>
</dbReference>
<dbReference type="KEGG" id="pact:CA264_21650"/>
<dbReference type="InterPro" id="IPR036320">
    <property type="entry name" value="Glycosyl_Trfase_fam3_N_dom_sf"/>
</dbReference>
<dbReference type="SUPFAM" id="SSF52418">
    <property type="entry name" value="Nucleoside phosphorylase/phosphoribosyltransferase catalytic domain"/>
    <property type="match status" value="1"/>
</dbReference>
<sequence length="497" mass="53245">MMHDQLKFKKLGIDTQQEHVVYMRSDCHICKSEGFSALTRIKVSNNDKSIVASLNVIESELLSPGEISLSKGAREALQVPEEAYLTLSHIPPVESMKFVRSKIYGHTLTFNALQEIMVDIVQGNYSNVDIAAFITGCAGKMSEEEVTGLTRAMVEVGERLDWGIPVVADKHCVGGLPGNRTTPIVVSIVAACGLTIPKTSSRAITSPAGTADTMETITRVNLSLEEMKQVVKKEGGCFAWGGSVKLSPADDLLIRVERALDIDSEGQLIASVLSKKVSAGATHVVIDIPVGETAKIRSRKTAETLKERLEKVAATVGLRLKVVLTDGTQPVGRGIGPALEAMDVLAVLKNETSAPQDLKERAILLAGDLLELAGEVPNGQGVVVAKEVLETGKAFEKFKAICLAQGGFTLPTFAAFSYQVKAEKAGTVNKIDNRRLAKVAKLAGAPDDPAAGVLFDAPLGKKVVVDEVLYTIFAESEGELSYALEYIANEKDIITIF</sequence>
<dbReference type="InterPro" id="IPR035902">
    <property type="entry name" value="Nuc_phospho_transferase"/>
</dbReference>
<keyword evidence="3" id="KW-0808">Transferase</keyword>
<gene>
    <name evidence="6" type="ORF">CA264_21650</name>
</gene>
<evidence type="ECO:0000259" key="5">
    <source>
        <dbReference type="SMART" id="SM00941"/>
    </source>
</evidence>
<dbReference type="AlphaFoldDB" id="A0A1X9YZE2"/>
<dbReference type="GO" id="GO:0005829">
    <property type="term" value="C:cytosol"/>
    <property type="evidence" value="ECO:0007669"/>
    <property type="project" value="TreeGrafter"/>
</dbReference>
<feature type="domain" description="Pyrimidine nucleoside phosphorylase C-terminal" evidence="5">
    <location>
        <begin position="427"/>
        <end position="494"/>
    </location>
</feature>
<dbReference type="GO" id="GO:0006206">
    <property type="term" value="P:pyrimidine nucleobase metabolic process"/>
    <property type="evidence" value="ECO:0007669"/>
    <property type="project" value="InterPro"/>
</dbReference>
<dbReference type="SUPFAM" id="SSF54680">
    <property type="entry name" value="Pyrimidine nucleoside phosphorylase C-terminal domain"/>
    <property type="match status" value="1"/>
</dbReference>
<dbReference type="InterPro" id="IPR000053">
    <property type="entry name" value="Thymidine/pyrmidine_PPase"/>
</dbReference>
<evidence type="ECO:0000313" key="6">
    <source>
        <dbReference type="EMBL" id="ARS38152.1"/>
    </source>
</evidence>
<dbReference type="Gene3D" id="3.90.1170.30">
    <property type="entry name" value="Pyrimidine nucleoside phosphorylase-like, C-terminal domain"/>
    <property type="match status" value="1"/>
</dbReference>
<evidence type="ECO:0000313" key="7">
    <source>
        <dbReference type="Proteomes" id="UP000266292"/>
    </source>
</evidence>
<comment type="catalytic activity">
    <reaction evidence="4">
        <text>thymidine + phosphate = 2-deoxy-alpha-D-ribose 1-phosphate + thymine</text>
        <dbReference type="Rhea" id="RHEA:16037"/>
        <dbReference type="ChEBI" id="CHEBI:17748"/>
        <dbReference type="ChEBI" id="CHEBI:17821"/>
        <dbReference type="ChEBI" id="CHEBI:43474"/>
        <dbReference type="ChEBI" id="CHEBI:57259"/>
        <dbReference type="EC" id="2.4.2.4"/>
    </reaction>
</comment>
<dbReference type="STRING" id="709015.GCA_000472485_00140"/>
<dbReference type="SUPFAM" id="SSF47648">
    <property type="entry name" value="Nucleoside phosphorylase/phosphoribosyltransferase N-terminal domain"/>
    <property type="match status" value="1"/>
</dbReference>
<dbReference type="InterPro" id="IPR013466">
    <property type="entry name" value="Thymidine/AMP_Pase"/>
</dbReference>
<dbReference type="NCBIfam" id="TIGR02645">
    <property type="entry name" value="ARCH_P_rylase"/>
    <property type="match status" value="1"/>
</dbReference>
<geneLocation type="plasmid" evidence="6 7">
    <name>unnamed</name>
</geneLocation>
<evidence type="ECO:0000256" key="4">
    <source>
        <dbReference type="ARBA" id="ARBA00048550"/>
    </source>
</evidence>
<dbReference type="GO" id="GO:0009032">
    <property type="term" value="F:thymidine phosphorylase activity"/>
    <property type="evidence" value="ECO:0007669"/>
    <property type="project" value="UniProtKB-EC"/>
</dbReference>
<dbReference type="Pfam" id="PF02885">
    <property type="entry name" value="Glycos_trans_3N"/>
    <property type="match status" value="1"/>
</dbReference>
<dbReference type="PANTHER" id="PTHR10515">
    <property type="entry name" value="THYMIDINE PHOSPHORYLASE"/>
    <property type="match status" value="1"/>
</dbReference>
<dbReference type="InterPro" id="IPR000312">
    <property type="entry name" value="Glycosyl_Trfase_fam3"/>
</dbReference>
<dbReference type="InterPro" id="IPR017459">
    <property type="entry name" value="Glycosyl_Trfase_fam3_N_dom"/>
</dbReference>
<keyword evidence="2" id="KW-0328">Glycosyltransferase</keyword>
<dbReference type="HAMAP" id="MF_00703">
    <property type="entry name" value="Thymid_phosp_2"/>
    <property type="match status" value="1"/>
</dbReference>
<dbReference type="OrthoDB" id="341217at2"/>
<dbReference type="Gene3D" id="1.20.970.50">
    <property type="match status" value="1"/>
</dbReference>
<dbReference type="Pfam" id="PF00591">
    <property type="entry name" value="Glycos_transf_3"/>
    <property type="match status" value="1"/>
</dbReference>
<name>A0A1X9YZE2_9BACT</name>
<dbReference type="GO" id="GO:0006213">
    <property type="term" value="P:pyrimidine nucleoside metabolic process"/>
    <property type="evidence" value="ECO:0007669"/>
    <property type="project" value="InterPro"/>
</dbReference>
<dbReference type="RefSeq" id="WP_025603909.1">
    <property type="nucleotide sequence ID" value="NZ_CP021236.1"/>
</dbReference>
<evidence type="ECO:0000256" key="1">
    <source>
        <dbReference type="ARBA" id="ARBA00011892"/>
    </source>
</evidence>
<dbReference type="InterPro" id="IPR017872">
    <property type="entry name" value="Pyrmidine_PPase_CS"/>
</dbReference>
<reference evidence="7" key="1">
    <citation type="submission" date="2017-05" db="EMBL/GenBank/DDBJ databases">
        <authorList>
            <person name="Ray J."/>
            <person name="Price M."/>
            <person name="Deutschbauer A."/>
        </authorList>
    </citation>
    <scope>NUCLEOTIDE SEQUENCE [LARGE SCALE GENOMIC DNA]</scope>
    <source>
        <strain evidence="7">DSM 19842</strain>
        <plasmid evidence="7">unnamed</plasmid>
    </source>
</reference>
<dbReference type="EMBL" id="CP021236">
    <property type="protein sequence ID" value="ARS38152.1"/>
    <property type="molecule type" value="Genomic_DNA"/>
</dbReference>